<protein>
    <submittedName>
        <fullName evidence="2">Uncharacterized protein</fullName>
    </submittedName>
</protein>
<dbReference type="EMBL" id="JBGUAW010000013">
    <property type="protein sequence ID" value="MFA9462387.1"/>
    <property type="molecule type" value="Genomic_DNA"/>
</dbReference>
<comment type="caution">
    <text evidence="2">The sequence shown here is derived from an EMBL/GenBank/DDBJ whole genome shotgun (WGS) entry which is preliminary data.</text>
</comment>
<dbReference type="Proteomes" id="UP001575181">
    <property type="component" value="Unassembled WGS sequence"/>
</dbReference>
<evidence type="ECO:0000313" key="2">
    <source>
        <dbReference type="EMBL" id="MFA9462387.1"/>
    </source>
</evidence>
<accession>A0ABV4TYJ4</accession>
<keyword evidence="3" id="KW-1185">Reference proteome</keyword>
<name>A0ABV4TYJ4_9GAMM</name>
<proteinExistence type="predicted"/>
<organism evidence="2 3">
    <name type="scientific">Thiohalorhabdus methylotrophus</name>
    <dbReference type="NCBI Taxonomy" id="3242694"/>
    <lineage>
        <taxon>Bacteria</taxon>
        <taxon>Pseudomonadati</taxon>
        <taxon>Pseudomonadota</taxon>
        <taxon>Gammaproteobacteria</taxon>
        <taxon>Thiohalorhabdales</taxon>
        <taxon>Thiohalorhabdaceae</taxon>
        <taxon>Thiohalorhabdus</taxon>
    </lineage>
</organism>
<feature type="compositionally biased region" description="Basic and acidic residues" evidence="1">
    <location>
        <begin position="146"/>
        <end position="162"/>
    </location>
</feature>
<feature type="region of interest" description="Disordered" evidence="1">
    <location>
        <begin position="146"/>
        <end position="165"/>
    </location>
</feature>
<gene>
    <name evidence="2" type="ORF">ACERLL_16355</name>
</gene>
<evidence type="ECO:0000313" key="3">
    <source>
        <dbReference type="Proteomes" id="UP001575181"/>
    </source>
</evidence>
<dbReference type="RefSeq" id="WP_373657176.1">
    <property type="nucleotide sequence ID" value="NZ_JBGUAW010000013.1"/>
</dbReference>
<sequence>MTKKTGGFPLLVGALLTGALLVPSLAFGHGEKGEHVEEFREHIDDYEAGVRKLTGQLEALAATYAEGQDVSDKVEGFVDAWKSVKYHAAVEEVATPLYPPIWQAISGLRQAVKKDEGPEAVRKQAARVTAALNQGLGGIKLRANLKDGTDMHSDHGREESEAHGPAASFDRIREHLDHAVSDYAEGNKREAKALIRDAYFNEFEGLEGGLIEQDPELVVQLEEAFNAELPGLINEGAPVDRVRSKVESMKQALMKSEEILKQADQGDSEVF</sequence>
<evidence type="ECO:0000256" key="1">
    <source>
        <dbReference type="SAM" id="MobiDB-lite"/>
    </source>
</evidence>
<reference evidence="2 3" key="1">
    <citation type="submission" date="2024-08" db="EMBL/GenBank/DDBJ databases">
        <title>Whole-genome sequencing of halo(alkali)philic microorganisms from hypersaline lakes.</title>
        <authorList>
            <person name="Sorokin D.Y."/>
            <person name="Merkel A.Y."/>
            <person name="Messina E."/>
            <person name="Yakimov M."/>
        </authorList>
    </citation>
    <scope>NUCLEOTIDE SEQUENCE [LARGE SCALE GENOMIC DNA]</scope>
    <source>
        <strain evidence="2 3">Cl-TMA</strain>
    </source>
</reference>